<dbReference type="GO" id="GO:0016407">
    <property type="term" value="F:acetyltransferase activity"/>
    <property type="evidence" value="ECO:0007669"/>
    <property type="project" value="InterPro"/>
</dbReference>
<dbReference type="InterPro" id="IPR024688">
    <property type="entry name" value="Mac_dom"/>
</dbReference>
<evidence type="ECO:0000256" key="2">
    <source>
        <dbReference type="ARBA" id="ARBA00022679"/>
    </source>
</evidence>
<keyword evidence="2" id="KW-0808">Transferase</keyword>
<organism evidence="5 6">
    <name type="scientific">Rhodotorula diobovata</name>
    <dbReference type="NCBI Taxonomy" id="5288"/>
    <lineage>
        <taxon>Eukaryota</taxon>
        <taxon>Fungi</taxon>
        <taxon>Dikarya</taxon>
        <taxon>Basidiomycota</taxon>
        <taxon>Pucciniomycotina</taxon>
        <taxon>Microbotryomycetes</taxon>
        <taxon>Sporidiobolales</taxon>
        <taxon>Sporidiobolaceae</taxon>
        <taxon>Rhodotorula</taxon>
    </lineage>
</organism>
<dbReference type="Proteomes" id="UP000311382">
    <property type="component" value="Unassembled WGS sequence"/>
</dbReference>
<evidence type="ECO:0000313" key="5">
    <source>
        <dbReference type="EMBL" id="TNY20518.1"/>
    </source>
</evidence>
<reference evidence="5 6" key="1">
    <citation type="submission" date="2019-03" db="EMBL/GenBank/DDBJ databases">
        <title>Rhodosporidium diobovatum UCD-FST 08-225 genome sequencing, assembly, and annotation.</title>
        <authorList>
            <person name="Fakankun I.U."/>
            <person name="Fristensky B."/>
            <person name="Levin D.B."/>
        </authorList>
    </citation>
    <scope>NUCLEOTIDE SEQUENCE [LARGE SCALE GENOMIC DNA]</scope>
    <source>
        <strain evidence="5 6">UCD-FST 08-225</strain>
    </source>
</reference>
<comment type="similarity">
    <text evidence="1">Belongs to the transferase hexapeptide repeat family.</text>
</comment>
<comment type="caution">
    <text evidence="5">The sequence shown here is derived from an EMBL/GenBank/DDBJ whole genome shotgun (WGS) entry which is preliminary data.</text>
</comment>
<dbReference type="Gene3D" id="2.160.10.10">
    <property type="entry name" value="Hexapeptide repeat proteins"/>
    <property type="match status" value="1"/>
</dbReference>
<evidence type="ECO:0000313" key="6">
    <source>
        <dbReference type="Proteomes" id="UP000311382"/>
    </source>
</evidence>
<sequence length="98" mass="11051">MASSSWNGIDLAENRARMERGELYTAFVPDLTAERRKASQACAAYNRDALDVTRRKQVELLRKCVLSLPELPPQKENQEEDDEQLGDYPFSSTSTLSA</sequence>
<dbReference type="SMART" id="SM01266">
    <property type="entry name" value="Mac"/>
    <property type="match status" value="1"/>
</dbReference>
<dbReference type="STRING" id="5288.A0A5C5FUI5"/>
<keyword evidence="6" id="KW-1185">Reference proteome</keyword>
<dbReference type="EMBL" id="SOZI01000064">
    <property type="protein sequence ID" value="TNY20518.1"/>
    <property type="molecule type" value="Genomic_DNA"/>
</dbReference>
<accession>A0A5C5FUI5</accession>
<feature type="domain" description="Maltose/galactoside acetyltransferase" evidence="4">
    <location>
        <begin position="15"/>
        <end position="70"/>
    </location>
</feature>
<evidence type="ECO:0000256" key="3">
    <source>
        <dbReference type="SAM" id="MobiDB-lite"/>
    </source>
</evidence>
<dbReference type="OrthoDB" id="25818at2759"/>
<evidence type="ECO:0000259" key="4">
    <source>
        <dbReference type="SMART" id="SM01266"/>
    </source>
</evidence>
<evidence type="ECO:0000256" key="1">
    <source>
        <dbReference type="ARBA" id="ARBA00007274"/>
    </source>
</evidence>
<dbReference type="Pfam" id="PF12464">
    <property type="entry name" value="Mac"/>
    <property type="match status" value="1"/>
</dbReference>
<protein>
    <recommendedName>
        <fullName evidence="4">Maltose/galactoside acetyltransferase domain-containing protein</fullName>
    </recommendedName>
</protein>
<dbReference type="AlphaFoldDB" id="A0A5C5FUI5"/>
<feature type="region of interest" description="Disordered" evidence="3">
    <location>
        <begin position="69"/>
        <end position="98"/>
    </location>
</feature>
<gene>
    <name evidence="5" type="ORF">DMC30DRAFT_247120</name>
</gene>
<name>A0A5C5FUI5_9BASI</name>
<proteinExistence type="inferred from homology"/>